<keyword evidence="5 12" id="KW-0285">Flavoprotein</keyword>
<evidence type="ECO:0000256" key="1">
    <source>
        <dbReference type="ARBA" id="ARBA00001974"/>
    </source>
</evidence>
<evidence type="ECO:0000256" key="11">
    <source>
        <dbReference type="ARBA" id="ARBA00048628"/>
    </source>
</evidence>
<evidence type="ECO:0000256" key="7">
    <source>
        <dbReference type="ARBA" id="ARBA00023002"/>
    </source>
</evidence>
<evidence type="ECO:0000256" key="6">
    <source>
        <dbReference type="ARBA" id="ARBA00022827"/>
    </source>
</evidence>
<dbReference type="InterPro" id="IPR003171">
    <property type="entry name" value="Mehydrof_redctse-like"/>
</dbReference>
<keyword evidence="8" id="KW-0520">NAD</keyword>
<organism evidence="13 14">
    <name type="scientific">Saltatorellus ferox</name>
    <dbReference type="NCBI Taxonomy" id="2528018"/>
    <lineage>
        <taxon>Bacteria</taxon>
        <taxon>Pseudomonadati</taxon>
        <taxon>Planctomycetota</taxon>
        <taxon>Planctomycetia</taxon>
        <taxon>Planctomycetia incertae sedis</taxon>
        <taxon>Saltatorellus</taxon>
    </lineage>
</organism>
<dbReference type="EMBL" id="CP036434">
    <property type="protein sequence ID" value="QDV06179.1"/>
    <property type="molecule type" value="Genomic_DNA"/>
</dbReference>
<dbReference type="GO" id="GO:0106312">
    <property type="term" value="F:methylenetetrahydrofolate reductase (NADH) activity"/>
    <property type="evidence" value="ECO:0007669"/>
    <property type="project" value="UniProtKB-EC"/>
</dbReference>
<keyword evidence="6 12" id="KW-0274">FAD</keyword>
<keyword evidence="7 12" id="KW-0560">Oxidoreductase</keyword>
<dbReference type="InterPro" id="IPR029041">
    <property type="entry name" value="FAD-linked_oxidoreductase-like"/>
</dbReference>
<dbReference type="AlphaFoldDB" id="A0A518EQ13"/>
<evidence type="ECO:0000313" key="13">
    <source>
        <dbReference type="EMBL" id="QDV06179.1"/>
    </source>
</evidence>
<comment type="catalytic activity">
    <reaction evidence="11">
        <text>(6S)-5-methyl-5,6,7,8-tetrahydrofolate + NAD(+) = (6R)-5,10-methylene-5,6,7,8-tetrahydrofolate + NADH + H(+)</text>
        <dbReference type="Rhea" id="RHEA:19821"/>
        <dbReference type="ChEBI" id="CHEBI:15378"/>
        <dbReference type="ChEBI" id="CHEBI:15636"/>
        <dbReference type="ChEBI" id="CHEBI:18608"/>
        <dbReference type="ChEBI" id="CHEBI:57540"/>
        <dbReference type="ChEBI" id="CHEBI:57945"/>
        <dbReference type="EC" id="1.5.1.54"/>
    </reaction>
    <physiologicalReaction direction="right-to-left" evidence="11">
        <dbReference type="Rhea" id="RHEA:19823"/>
    </physiologicalReaction>
</comment>
<evidence type="ECO:0000256" key="12">
    <source>
        <dbReference type="RuleBase" id="RU003862"/>
    </source>
</evidence>
<proteinExistence type="inferred from homology"/>
<name>A0A518EQ13_9BACT</name>
<accession>A0A518EQ13</accession>
<dbReference type="NCBIfam" id="TIGR00676">
    <property type="entry name" value="fadh2"/>
    <property type="match status" value="1"/>
</dbReference>
<evidence type="ECO:0000256" key="10">
    <source>
        <dbReference type="ARBA" id="ARBA00034478"/>
    </source>
</evidence>
<keyword evidence="14" id="KW-1185">Reference proteome</keyword>
<dbReference type="UniPathway" id="UPA00193"/>
<protein>
    <recommendedName>
        <fullName evidence="12">Methylenetetrahydrofolate reductase</fullName>
        <ecNumber evidence="12">1.5.1.54</ecNumber>
    </recommendedName>
</protein>
<dbReference type="Proteomes" id="UP000320390">
    <property type="component" value="Chromosome"/>
</dbReference>
<sequence length="291" mass="31564">MTAGQRIAEIYASGKPVFSFEFFPPKTDQGAENLMRTAADLKESVEPDFISVTYGAGGTTRDRTHSVVTQIQDDLGITGLAHLTCVGASSEEIQSVVQRLEDAGVRNVLALRGDPPEGAERFEVHEGGFGHATDLIAFLQENHDVCIGGACYPESHPEATSAEEDLRFAKAKQDAGADFLTTQLFFDDRLYLAFVERARAAGITIPIVPGIMPITNVAQIQRFTKMCGASLPEKLLDRLRPVQDDPAAVMATGIEFAITQCRELLEKGAPGIHFYTLNKSHATRSVLAALR</sequence>
<dbReference type="GO" id="GO:0005829">
    <property type="term" value="C:cytosol"/>
    <property type="evidence" value="ECO:0007669"/>
    <property type="project" value="InterPro"/>
</dbReference>
<gene>
    <name evidence="13" type="primary">metF</name>
    <name evidence="13" type="ORF">Poly30_16840</name>
</gene>
<comment type="pathway">
    <text evidence="10">Amino-acid biosynthesis; L-methionine biosynthesis via de novo pathway.</text>
</comment>
<evidence type="ECO:0000313" key="14">
    <source>
        <dbReference type="Proteomes" id="UP000320390"/>
    </source>
</evidence>
<comment type="similarity">
    <text evidence="3 12">Belongs to the methylenetetrahydrofolate reductase family.</text>
</comment>
<comment type="cofactor">
    <cofactor evidence="1 12">
        <name>FAD</name>
        <dbReference type="ChEBI" id="CHEBI:57692"/>
    </cofactor>
</comment>
<dbReference type="GO" id="GO:0009086">
    <property type="term" value="P:methionine biosynthetic process"/>
    <property type="evidence" value="ECO:0007669"/>
    <property type="project" value="UniProtKB-KW"/>
</dbReference>
<dbReference type="InterPro" id="IPR004620">
    <property type="entry name" value="MTHF_reductase_bac"/>
</dbReference>
<comment type="pathway">
    <text evidence="2 12">One-carbon metabolism; tetrahydrofolate interconversion.</text>
</comment>
<dbReference type="PANTHER" id="PTHR45754">
    <property type="entry name" value="METHYLENETETRAHYDROFOLATE REDUCTASE"/>
    <property type="match status" value="1"/>
</dbReference>
<dbReference type="OrthoDB" id="9812555at2"/>
<evidence type="ECO:0000256" key="3">
    <source>
        <dbReference type="ARBA" id="ARBA00006743"/>
    </source>
</evidence>
<evidence type="ECO:0000256" key="9">
    <source>
        <dbReference type="ARBA" id="ARBA00023167"/>
    </source>
</evidence>
<evidence type="ECO:0000256" key="4">
    <source>
        <dbReference type="ARBA" id="ARBA00022605"/>
    </source>
</evidence>
<evidence type="ECO:0000256" key="8">
    <source>
        <dbReference type="ARBA" id="ARBA00023027"/>
    </source>
</evidence>
<dbReference type="GO" id="GO:0035999">
    <property type="term" value="P:tetrahydrofolate interconversion"/>
    <property type="evidence" value="ECO:0007669"/>
    <property type="project" value="UniProtKB-UniPathway"/>
</dbReference>
<dbReference type="EC" id="1.5.1.54" evidence="12"/>
<dbReference type="CDD" id="cd00537">
    <property type="entry name" value="MTHFR"/>
    <property type="match status" value="1"/>
</dbReference>
<dbReference type="RefSeq" id="WP_145196136.1">
    <property type="nucleotide sequence ID" value="NZ_CP036434.1"/>
</dbReference>
<dbReference type="SUPFAM" id="SSF51730">
    <property type="entry name" value="FAD-linked oxidoreductase"/>
    <property type="match status" value="1"/>
</dbReference>
<keyword evidence="4" id="KW-0028">Amino-acid biosynthesis</keyword>
<dbReference type="PANTHER" id="PTHR45754:SF3">
    <property type="entry name" value="METHYLENETETRAHYDROFOLATE REDUCTASE (NADPH)"/>
    <property type="match status" value="1"/>
</dbReference>
<dbReference type="GO" id="GO:0071949">
    <property type="term" value="F:FAD binding"/>
    <property type="evidence" value="ECO:0007669"/>
    <property type="project" value="TreeGrafter"/>
</dbReference>
<dbReference type="Pfam" id="PF02219">
    <property type="entry name" value="MTHFR"/>
    <property type="match status" value="1"/>
</dbReference>
<keyword evidence="9" id="KW-0486">Methionine biosynthesis</keyword>
<evidence type="ECO:0000256" key="5">
    <source>
        <dbReference type="ARBA" id="ARBA00022630"/>
    </source>
</evidence>
<evidence type="ECO:0000256" key="2">
    <source>
        <dbReference type="ARBA" id="ARBA00004777"/>
    </source>
</evidence>
<reference evidence="13 14" key="1">
    <citation type="submission" date="2019-02" db="EMBL/GenBank/DDBJ databases">
        <title>Deep-cultivation of Planctomycetes and their phenomic and genomic characterization uncovers novel biology.</title>
        <authorList>
            <person name="Wiegand S."/>
            <person name="Jogler M."/>
            <person name="Boedeker C."/>
            <person name="Pinto D."/>
            <person name="Vollmers J."/>
            <person name="Rivas-Marin E."/>
            <person name="Kohn T."/>
            <person name="Peeters S.H."/>
            <person name="Heuer A."/>
            <person name="Rast P."/>
            <person name="Oberbeckmann S."/>
            <person name="Bunk B."/>
            <person name="Jeske O."/>
            <person name="Meyerdierks A."/>
            <person name="Storesund J.E."/>
            <person name="Kallscheuer N."/>
            <person name="Luecker S."/>
            <person name="Lage O.M."/>
            <person name="Pohl T."/>
            <person name="Merkel B.J."/>
            <person name="Hornburger P."/>
            <person name="Mueller R.-W."/>
            <person name="Bruemmer F."/>
            <person name="Labrenz M."/>
            <person name="Spormann A.M."/>
            <person name="Op den Camp H."/>
            <person name="Overmann J."/>
            <person name="Amann R."/>
            <person name="Jetten M.S.M."/>
            <person name="Mascher T."/>
            <person name="Medema M.H."/>
            <person name="Devos D.P."/>
            <person name="Kaster A.-K."/>
            <person name="Ovreas L."/>
            <person name="Rohde M."/>
            <person name="Galperin M.Y."/>
            <person name="Jogler C."/>
        </authorList>
    </citation>
    <scope>NUCLEOTIDE SEQUENCE [LARGE SCALE GENOMIC DNA]</scope>
    <source>
        <strain evidence="13 14">Poly30</strain>
    </source>
</reference>
<dbReference type="Gene3D" id="3.20.20.220">
    <property type="match status" value="1"/>
</dbReference>